<name>A0ABD1YQA3_9MARC</name>
<keyword evidence="1" id="KW-1133">Transmembrane helix</keyword>
<dbReference type="PANTHER" id="PTHR31170:SF25">
    <property type="entry name" value="BNAA09G04570D PROTEIN"/>
    <property type="match status" value="1"/>
</dbReference>
<dbReference type="PANTHER" id="PTHR31170">
    <property type="entry name" value="BNAC04G53230D PROTEIN"/>
    <property type="match status" value="1"/>
</dbReference>
<evidence type="ECO:0000313" key="2">
    <source>
        <dbReference type="EMBL" id="KAL2632956.1"/>
    </source>
</evidence>
<reference evidence="2 3" key="1">
    <citation type="submission" date="2024-09" db="EMBL/GenBank/DDBJ databases">
        <title>Chromosome-scale assembly of Riccia fluitans.</title>
        <authorList>
            <person name="Paukszto L."/>
            <person name="Sawicki J."/>
            <person name="Karawczyk K."/>
            <person name="Piernik-Szablinska J."/>
            <person name="Szczecinska M."/>
            <person name="Mazdziarz M."/>
        </authorList>
    </citation>
    <scope>NUCLEOTIDE SEQUENCE [LARGE SCALE GENOMIC DNA]</scope>
    <source>
        <strain evidence="2">Rf_01</strain>
        <tissue evidence="2">Aerial parts of the thallus</tissue>
    </source>
</reference>
<sequence length="143" mass="16610">MEKCLLNLCAYEWMNVKIKRKKLFAYVKIMDDLIDSKEDVQLLRRGKDPIIVGNYLGRDKVIVDLFNSPLKNFNVHLSDFAHFKEATDEIRKWYMTCGRIQLTSFLDGYRIAPWLCGTLVVGLFLLVVSVLQAIEEVEKIQGH</sequence>
<dbReference type="Proteomes" id="UP001605036">
    <property type="component" value="Unassembled WGS sequence"/>
</dbReference>
<gene>
    <name evidence="2" type="ORF">R1flu_004435</name>
</gene>
<keyword evidence="1" id="KW-0812">Transmembrane</keyword>
<keyword evidence="3" id="KW-1185">Reference proteome</keyword>
<comment type="caution">
    <text evidence="2">The sequence shown here is derived from an EMBL/GenBank/DDBJ whole genome shotgun (WGS) entry which is preliminary data.</text>
</comment>
<feature type="transmembrane region" description="Helical" evidence="1">
    <location>
        <begin position="111"/>
        <end position="134"/>
    </location>
</feature>
<dbReference type="Pfam" id="PF03140">
    <property type="entry name" value="DUF247"/>
    <property type="match status" value="1"/>
</dbReference>
<organism evidence="2 3">
    <name type="scientific">Riccia fluitans</name>
    <dbReference type="NCBI Taxonomy" id="41844"/>
    <lineage>
        <taxon>Eukaryota</taxon>
        <taxon>Viridiplantae</taxon>
        <taxon>Streptophyta</taxon>
        <taxon>Embryophyta</taxon>
        <taxon>Marchantiophyta</taxon>
        <taxon>Marchantiopsida</taxon>
        <taxon>Marchantiidae</taxon>
        <taxon>Marchantiales</taxon>
        <taxon>Ricciaceae</taxon>
        <taxon>Riccia</taxon>
    </lineage>
</organism>
<keyword evidence="1" id="KW-0472">Membrane</keyword>
<dbReference type="EMBL" id="JBHFFA010000003">
    <property type="protein sequence ID" value="KAL2632956.1"/>
    <property type="molecule type" value="Genomic_DNA"/>
</dbReference>
<proteinExistence type="predicted"/>
<accession>A0ABD1YQA3</accession>
<dbReference type="AlphaFoldDB" id="A0ABD1YQA3"/>
<evidence type="ECO:0000256" key="1">
    <source>
        <dbReference type="SAM" id="Phobius"/>
    </source>
</evidence>
<protein>
    <submittedName>
        <fullName evidence="2">Uncharacterized protein</fullName>
    </submittedName>
</protein>
<dbReference type="InterPro" id="IPR004158">
    <property type="entry name" value="DUF247_pln"/>
</dbReference>
<evidence type="ECO:0000313" key="3">
    <source>
        <dbReference type="Proteomes" id="UP001605036"/>
    </source>
</evidence>